<comment type="caution">
    <text evidence="13">The sequence shown here is derived from an EMBL/GenBank/DDBJ whole genome shotgun (WGS) entry which is preliminary data.</text>
</comment>
<evidence type="ECO:0000256" key="7">
    <source>
        <dbReference type="ARBA" id="ARBA00022840"/>
    </source>
</evidence>
<evidence type="ECO:0000313" key="13">
    <source>
        <dbReference type="EMBL" id="MCS3919927.1"/>
    </source>
</evidence>
<dbReference type="SUPFAM" id="SSF53244">
    <property type="entry name" value="MurD-like peptide ligases, peptide-binding domain"/>
    <property type="match status" value="1"/>
</dbReference>
<dbReference type="InterPro" id="IPR036615">
    <property type="entry name" value="Mur_ligase_C_dom_sf"/>
</dbReference>
<keyword evidence="7 9" id="KW-0067">ATP-binding</keyword>
<comment type="pathway">
    <text evidence="2 9 10">Cell wall biogenesis; peptidoglycan biosynthesis.</text>
</comment>
<keyword evidence="9 10" id="KW-0133">Cell shape</keyword>
<keyword evidence="5 9" id="KW-0132">Cell division</keyword>
<evidence type="ECO:0000256" key="9">
    <source>
        <dbReference type="HAMAP-Rule" id="MF_00639"/>
    </source>
</evidence>
<dbReference type="PROSITE" id="PS01011">
    <property type="entry name" value="FOLYLPOLYGLU_SYNT_1"/>
    <property type="match status" value="1"/>
</dbReference>
<dbReference type="GO" id="GO:0008764">
    <property type="term" value="F:UDP-N-acetylmuramoylalanine-D-glutamate ligase activity"/>
    <property type="evidence" value="ECO:0007669"/>
    <property type="project" value="UniProtKB-EC"/>
</dbReference>
<evidence type="ECO:0000256" key="6">
    <source>
        <dbReference type="ARBA" id="ARBA00022741"/>
    </source>
</evidence>
<protein>
    <recommendedName>
        <fullName evidence="9 10">UDP-N-acetylmuramoylalanine--D-glutamate ligase</fullName>
        <ecNumber evidence="9 10">6.3.2.9</ecNumber>
    </recommendedName>
    <alternativeName>
        <fullName evidence="9">D-glutamic acid-adding enzyme</fullName>
    </alternativeName>
    <alternativeName>
        <fullName evidence="9">UDP-N-acetylmuramoyl-L-alanyl-D-glutamate synthetase</fullName>
    </alternativeName>
</protein>
<dbReference type="InterPro" id="IPR004101">
    <property type="entry name" value="Mur_ligase_C"/>
</dbReference>
<evidence type="ECO:0000259" key="11">
    <source>
        <dbReference type="Pfam" id="PF02875"/>
    </source>
</evidence>
<keyword evidence="3 9" id="KW-0963">Cytoplasm</keyword>
<dbReference type="Proteomes" id="UP001204798">
    <property type="component" value="Unassembled WGS sequence"/>
</dbReference>
<proteinExistence type="inferred from homology"/>
<comment type="function">
    <text evidence="9 10">Cell wall formation. Catalyzes the addition of glutamate to the nucleotide precursor UDP-N-acetylmuramoyl-L-alanine (UMA).</text>
</comment>
<evidence type="ECO:0000256" key="4">
    <source>
        <dbReference type="ARBA" id="ARBA00022598"/>
    </source>
</evidence>
<dbReference type="PANTHER" id="PTHR43692">
    <property type="entry name" value="UDP-N-ACETYLMURAMOYLALANINE--D-GLUTAMATE LIGASE"/>
    <property type="match status" value="1"/>
</dbReference>
<dbReference type="Pfam" id="PF21799">
    <property type="entry name" value="MurD-like_N"/>
    <property type="match status" value="1"/>
</dbReference>
<evidence type="ECO:0000259" key="12">
    <source>
        <dbReference type="Pfam" id="PF08245"/>
    </source>
</evidence>
<dbReference type="Gene3D" id="3.40.50.720">
    <property type="entry name" value="NAD(P)-binding Rossmann-like Domain"/>
    <property type="match status" value="1"/>
</dbReference>
<dbReference type="EC" id="6.3.2.9" evidence="9 10"/>
<dbReference type="Gene3D" id="3.40.1190.10">
    <property type="entry name" value="Mur-like, catalytic domain"/>
    <property type="match status" value="1"/>
</dbReference>
<evidence type="ECO:0000256" key="8">
    <source>
        <dbReference type="ARBA" id="ARBA00023306"/>
    </source>
</evidence>
<dbReference type="SUPFAM" id="SSF53623">
    <property type="entry name" value="MurD-like peptide ligases, catalytic domain"/>
    <property type="match status" value="1"/>
</dbReference>
<dbReference type="PROSITE" id="PS51257">
    <property type="entry name" value="PROKAR_LIPOPROTEIN"/>
    <property type="match status" value="1"/>
</dbReference>
<organism evidence="13 14">
    <name type="scientific">Candidatus Fervidibacter sacchari</name>
    <dbReference type="NCBI Taxonomy" id="1448929"/>
    <lineage>
        <taxon>Bacteria</taxon>
        <taxon>Candidatus Fervidibacterota</taxon>
        <taxon>Candidatus Fervidibacter</taxon>
    </lineage>
</organism>
<comment type="similarity">
    <text evidence="9">Belongs to the MurCDEF family.</text>
</comment>
<gene>
    <name evidence="9" type="primary">murD</name>
    <name evidence="13" type="ORF">M2350_002344</name>
</gene>
<keyword evidence="14" id="KW-1185">Reference proteome</keyword>
<comment type="subcellular location">
    <subcellularLocation>
        <location evidence="1 9 10">Cytoplasm</location>
    </subcellularLocation>
</comment>
<keyword evidence="4 9" id="KW-0436">Ligase</keyword>
<keyword evidence="6 9" id="KW-0547">Nucleotide-binding</keyword>
<dbReference type="HAMAP" id="MF_00639">
    <property type="entry name" value="MurD"/>
    <property type="match status" value="1"/>
</dbReference>
<evidence type="ECO:0000256" key="5">
    <source>
        <dbReference type="ARBA" id="ARBA00022618"/>
    </source>
</evidence>
<dbReference type="InterPro" id="IPR013221">
    <property type="entry name" value="Mur_ligase_cen"/>
</dbReference>
<keyword evidence="9 10" id="KW-0961">Cell wall biogenesis/degradation</keyword>
<dbReference type="InterPro" id="IPR018109">
    <property type="entry name" value="Folylpolyglutamate_synth_CS"/>
</dbReference>
<feature type="binding site" evidence="9">
    <location>
        <begin position="126"/>
        <end position="132"/>
    </location>
    <ligand>
        <name>ATP</name>
        <dbReference type="ChEBI" id="CHEBI:30616"/>
    </ligand>
</feature>
<keyword evidence="9 10" id="KW-0573">Peptidoglycan synthesis</keyword>
<dbReference type="Gene3D" id="3.90.190.20">
    <property type="entry name" value="Mur ligase, C-terminal domain"/>
    <property type="match status" value="1"/>
</dbReference>
<dbReference type="InterPro" id="IPR036565">
    <property type="entry name" value="Mur-like_cat_sf"/>
</dbReference>
<keyword evidence="8 9" id="KW-0131">Cell cycle</keyword>
<feature type="domain" description="Mur ligase C-terminal" evidence="11">
    <location>
        <begin position="334"/>
        <end position="445"/>
    </location>
</feature>
<evidence type="ECO:0000256" key="3">
    <source>
        <dbReference type="ARBA" id="ARBA00022490"/>
    </source>
</evidence>
<dbReference type="Pfam" id="PF08245">
    <property type="entry name" value="Mur_ligase_M"/>
    <property type="match status" value="1"/>
</dbReference>
<evidence type="ECO:0000256" key="1">
    <source>
        <dbReference type="ARBA" id="ARBA00004496"/>
    </source>
</evidence>
<evidence type="ECO:0000256" key="2">
    <source>
        <dbReference type="ARBA" id="ARBA00004752"/>
    </source>
</evidence>
<name>A0ABT2EPP3_9BACT</name>
<reference evidence="13 14" key="1">
    <citation type="submission" date="2022-08" db="EMBL/GenBank/DDBJ databases">
        <title>Bacterial and archaeal communities from various locations to study Microbial Dark Matter (Phase II).</title>
        <authorList>
            <person name="Stepanauskas R."/>
        </authorList>
    </citation>
    <scope>NUCLEOTIDE SEQUENCE [LARGE SCALE GENOMIC DNA]</scope>
    <source>
        <strain evidence="13 14">PD1</strain>
    </source>
</reference>
<dbReference type="Pfam" id="PF02875">
    <property type="entry name" value="Mur_ligase_C"/>
    <property type="match status" value="1"/>
</dbReference>
<evidence type="ECO:0000313" key="14">
    <source>
        <dbReference type="Proteomes" id="UP001204798"/>
    </source>
</evidence>
<evidence type="ECO:0000256" key="10">
    <source>
        <dbReference type="RuleBase" id="RU003664"/>
    </source>
</evidence>
<dbReference type="RefSeq" id="WP_259096888.1">
    <property type="nucleotide sequence ID" value="NZ_CP130454.1"/>
</dbReference>
<dbReference type="NCBIfam" id="TIGR01087">
    <property type="entry name" value="murD"/>
    <property type="match status" value="1"/>
</dbReference>
<accession>A0ABT2EPP3</accession>
<dbReference type="EMBL" id="JANUCP010000004">
    <property type="protein sequence ID" value="MCS3919927.1"/>
    <property type="molecule type" value="Genomic_DNA"/>
</dbReference>
<dbReference type="InterPro" id="IPR005762">
    <property type="entry name" value="MurD"/>
</dbReference>
<comment type="catalytic activity">
    <reaction evidence="9 10">
        <text>UDP-N-acetyl-alpha-D-muramoyl-L-alanine + D-glutamate + ATP = UDP-N-acetyl-alpha-D-muramoyl-L-alanyl-D-glutamate + ADP + phosphate + H(+)</text>
        <dbReference type="Rhea" id="RHEA:16429"/>
        <dbReference type="ChEBI" id="CHEBI:15378"/>
        <dbReference type="ChEBI" id="CHEBI:29986"/>
        <dbReference type="ChEBI" id="CHEBI:30616"/>
        <dbReference type="ChEBI" id="CHEBI:43474"/>
        <dbReference type="ChEBI" id="CHEBI:83898"/>
        <dbReference type="ChEBI" id="CHEBI:83900"/>
        <dbReference type="ChEBI" id="CHEBI:456216"/>
        <dbReference type="EC" id="6.3.2.9"/>
    </reaction>
</comment>
<dbReference type="PANTHER" id="PTHR43692:SF1">
    <property type="entry name" value="UDP-N-ACETYLMURAMOYLALANINE--D-GLUTAMATE LIGASE"/>
    <property type="match status" value="1"/>
</dbReference>
<sequence length="474" mass="51698">MEFPKIVAILGLGVSGCAIAEALLRRGVKVVGADEKVSLDELERREYVERLLGQGLELILGKNAFARLIGLQPKLAILSPGISVHREDIKALARSGAKIVGEVEFSYRLLAEELGRDKVCLIAVTGTKGKTTTVHLIARMLEASGLRTILAGNVGVPLAKFVDEFPRDKESPPVRVVMEVSSFQLATCETFRPDIAAVTTLFVDHLDWHSSVEDYRLSKAKIFANQRGDDWAVLNADNAGVRWMAQFVRGKILWCGKEVASSCPYCTHWVSDDGEIVWASLGGDKFPVARLSEFILRGEHNRQNLRVAIGTALLAGARPDVIADVIRNFKGVPNRLELVGEVNSIKFINDSAATTPDAAAAGIRSFDAPIVLIAGGRDKGGNWNGFEKALRERVKALVAMGEFADRLVAMSMKVGVKVTKASSMDEAVKRAVEFAEPGDIVLLSPGCASQDMFRNYEHRGEEFRKAVRELSSEN</sequence>
<feature type="domain" description="Mur ligase central" evidence="12">
    <location>
        <begin position="124"/>
        <end position="310"/>
    </location>
</feature>
<dbReference type="SUPFAM" id="SSF51984">
    <property type="entry name" value="MurCD N-terminal domain"/>
    <property type="match status" value="1"/>
</dbReference>